<dbReference type="PANTHER" id="PTHR35037:SF3">
    <property type="entry name" value="C-TERMINAL REGION OF AIDA-LIKE PROTEIN"/>
    <property type="match status" value="1"/>
</dbReference>
<dbReference type="PANTHER" id="PTHR35037">
    <property type="entry name" value="C-TERMINAL REGION OF AIDA-LIKE PROTEIN"/>
    <property type="match status" value="1"/>
</dbReference>
<dbReference type="Proteomes" id="UP000734343">
    <property type="component" value="Unassembled WGS sequence"/>
</dbReference>
<dbReference type="PROSITE" id="PS51208">
    <property type="entry name" value="AUTOTRANSPORTER"/>
    <property type="match status" value="1"/>
</dbReference>
<gene>
    <name evidence="4" type="ORF">J1778_03300</name>
</gene>
<sequence length="921" mass="96072">MKYNNGLFFKNQPGIAVKSRLSFVTIAFYTALPVFLNGGLVHAALPPLPQSAFSLSTTSFSGTGQTFTVDEDVNDLTNTAITVTGAGNTLYINPNSSGTPPVISGISGVHFDGENTTLYNNGNIIAQGKEFAGHDAGVSLSGKGSVNNGTSGYIDSQSDGIYLAKFSTVNNSGVIKASNPTQTRSGVYFENGGNYNGNETGVIDSTGYGIVFNSQLSGDPDSRLLNSGSISGKTNAVIGRGNSAGDIINEAGGTISSEQGSGIEISGTASFDVVNYGTISGKDTAIAFTGTGSNSLTLSTGSVLNGDVISSTADTNTLVLHETGTEDANFTGSTASTGFKSLTMDGNNWTLSGDINLTGSDESTLLVNSGQLTLGGNVTSAGNTQINTGGGMLVGATGSLTTPEVNVAEGAWLASQGNVTGDINNSGTVMVYNALPGNESAPAATTTLQGNMSNSGSLVLAGGQPGNTYVITGDYTGDNGTVVINSELGDDDALTDELVIQGNSYGQSTLTVNNIGGMGSETLQGMEVISVGGTSAGQFSLGNRAVAGAYEYNLFQNENDGSWYLSSSATPTPTPDPDPTPEPDPVPDPAPAPDPVPDPEPVPDPAPAPDPSLYRPETGAYLGNQLAAQRMFTLQLNDRGTAQKSNDEHTWLLIHSEATSLNAADGELSLDTNTTTLQLGTNLLTEDTTQGGQYQLGIMAGIGDSKTKSTADGNYYRATGKVNGYSLGAYATWYQDAKYQKGWYADSWAQYAWFDNSVQGDGQHPESYRSQGVQASVETGYLLAFGQSSSREWTVEPQVQVIYNRYDSENHTETNGSRITGGSDDSMLSRTGVRLSNRSITDNNTLIPYVEANWENGRYVDSMNFNGDTVSNDVPENRYGLRVGLTGKAAKNIRIWGQAGSYVGENDYTNYQAAVGIKVSF</sequence>
<dbReference type="InterPro" id="IPR043990">
    <property type="entry name" value="AC_1"/>
</dbReference>
<accession>A0ABS6LQT0</accession>
<dbReference type="SMART" id="SM00869">
    <property type="entry name" value="Autotransporter"/>
    <property type="match status" value="1"/>
</dbReference>
<protein>
    <submittedName>
        <fullName evidence="4">Autotransporter outer membrane beta-barrel domain-containing protein</fullName>
    </submittedName>
</protein>
<dbReference type="InterPro" id="IPR005546">
    <property type="entry name" value="Autotransporte_beta"/>
</dbReference>
<dbReference type="RefSeq" id="WP_217171984.1">
    <property type="nucleotide sequence ID" value="NZ_JAFMOW010000050.1"/>
</dbReference>
<feature type="domain" description="Autotransporter" evidence="3">
    <location>
        <begin position="643"/>
        <end position="921"/>
    </location>
</feature>
<dbReference type="Pfam" id="PF03797">
    <property type="entry name" value="Autotransporter"/>
    <property type="match status" value="1"/>
</dbReference>
<comment type="caution">
    <text evidence="4">The sequence shown here is derived from an EMBL/GenBank/DDBJ whole genome shotgun (WGS) entry which is preliminary data.</text>
</comment>
<keyword evidence="5" id="KW-1185">Reference proteome</keyword>
<dbReference type="NCBIfam" id="TIGR01414">
    <property type="entry name" value="autotrans_barl"/>
    <property type="match status" value="1"/>
</dbReference>
<feature type="region of interest" description="Disordered" evidence="1">
    <location>
        <begin position="563"/>
        <end position="618"/>
    </location>
</feature>
<evidence type="ECO:0000313" key="5">
    <source>
        <dbReference type="Proteomes" id="UP000734343"/>
    </source>
</evidence>
<proteinExistence type="predicted"/>
<keyword evidence="2" id="KW-0812">Transmembrane</keyword>
<feature type="transmembrane region" description="Helical" evidence="2">
    <location>
        <begin position="21"/>
        <end position="45"/>
    </location>
</feature>
<evidence type="ECO:0000313" key="4">
    <source>
        <dbReference type="EMBL" id="MBU9854316.1"/>
    </source>
</evidence>
<keyword evidence="2" id="KW-1133">Transmembrane helix</keyword>
<dbReference type="CDD" id="cd01344">
    <property type="entry name" value="PL2_Passenger_AT"/>
    <property type="match status" value="1"/>
</dbReference>
<reference evidence="4 5" key="1">
    <citation type="submission" date="2021-03" db="EMBL/GenBank/DDBJ databases">
        <title>Five novel Rahnella species.</title>
        <authorList>
            <person name="Brady C."/>
            <person name="Asselin J."/>
            <person name="Beer S."/>
            <person name="Bruberg M.B."/>
            <person name="Crampton B."/>
            <person name="Venter S."/>
            <person name="Arnold D."/>
            <person name="Denman S."/>
        </authorList>
    </citation>
    <scope>NUCLEOTIDE SEQUENCE [LARGE SCALE GENOMIC DNA]</scope>
    <source>
        <strain evidence="4 5">H11b</strain>
    </source>
</reference>
<evidence type="ECO:0000259" key="3">
    <source>
        <dbReference type="PROSITE" id="PS51208"/>
    </source>
</evidence>
<dbReference type="InterPro" id="IPR006315">
    <property type="entry name" value="OM_autotransptr_brl_dom"/>
</dbReference>
<keyword evidence="2" id="KW-0472">Membrane</keyword>
<name>A0ABS6LQT0_9GAMM</name>
<dbReference type="Pfam" id="PF18883">
    <property type="entry name" value="AC_1"/>
    <property type="match status" value="1"/>
</dbReference>
<dbReference type="EMBL" id="JAFMOW010000050">
    <property type="protein sequence ID" value="MBU9854316.1"/>
    <property type="molecule type" value="Genomic_DNA"/>
</dbReference>
<feature type="compositionally biased region" description="Pro residues" evidence="1">
    <location>
        <begin position="572"/>
        <end position="610"/>
    </location>
</feature>
<evidence type="ECO:0000256" key="2">
    <source>
        <dbReference type="SAM" id="Phobius"/>
    </source>
</evidence>
<organism evidence="4 5">
    <name type="scientific">Rahnella bonaserana</name>
    <dbReference type="NCBI Taxonomy" id="2816248"/>
    <lineage>
        <taxon>Bacteria</taxon>
        <taxon>Pseudomonadati</taxon>
        <taxon>Pseudomonadota</taxon>
        <taxon>Gammaproteobacteria</taxon>
        <taxon>Enterobacterales</taxon>
        <taxon>Yersiniaceae</taxon>
        <taxon>Rahnella</taxon>
    </lineage>
</organism>
<evidence type="ECO:0000256" key="1">
    <source>
        <dbReference type="SAM" id="MobiDB-lite"/>
    </source>
</evidence>
<dbReference type="InterPro" id="IPR051551">
    <property type="entry name" value="Autotransporter_adhesion"/>
</dbReference>